<keyword evidence="3" id="KW-0653">Protein transport</keyword>
<dbReference type="Gene3D" id="1.25.10.10">
    <property type="entry name" value="Leucine-rich Repeat Variant"/>
    <property type="match status" value="1"/>
</dbReference>
<evidence type="ECO:0000259" key="5">
    <source>
        <dbReference type="Pfam" id="PF01602"/>
    </source>
</evidence>
<dbReference type="InterPro" id="IPR016024">
    <property type="entry name" value="ARM-type_fold"/>
</dbReference>
<dbReference type="Proteomes" id="UP000683360">
    <property type="component" value="Unassembled WGS sequence"/>
</dbReference>
<keyword evidence="2" id="KW-0813">Transport</keyword>
<evidence type="ECO:0000313" key="7">
    <source>
        <dbReference type="Proteomes" id="UP000683360"/>
    </source>
</evidence>
<reference evidence="6" key="1">
    <citation type="submission" date="2021-03" db="EMBL/GenBank/DDBJ databases">
        <authorList>
            <person name="Bekaert M."/>
        </authorList>
    </citation>
    <scope>NUCLEOTIDE SEQUENCE</scope>
</reference>
<dbReference type="GO" id="GO:0030117">
    <property type="term" value="C:membrane coat"/>
    <property type="evidence" value="ECO:0007669"/>
    <property type="project" value="InterPro"/>
</dbReference>
<dbReference type="Pfam" id="PF01602">
    <property type="entry name" value="Adaptin_N"/>
    <property type="match status" value="1"/>
</dbReference>
<feature type="domain" description="Clathrin/coatomer adaptor adaptin-like N-terminal" evidence="5">
    <location>
        <begin position="333"/>
        <end position="837"/>
    </location>
</feature>
<dbReference type="InterPro" id="IPR011989">
    <property type="entry name" value="ARM-like"/>
</dbReference>
<dbReference type="Gene3D" id="2.20.25.240">
    <property type="match status" value="1"/>
</dbReference>
<evidence type="ECO:0000256" key="1">
    <source>
        <dbReference type="ARBA" id="ARBA00004308"/>
    </source>
</evidence>
<proteinExistence type="predicted"/>
<sequence>MSDVVEKTIAALPKIFGENLLGGIGQGVQSPKYLSGLAMVVYKCISCEREVRPRQHAILCDVCERKQHRLCGTGITLQAYNDANLGNGLQFICRSCEKCNRHDRPAEETASQPAQPVNDTFKFGRQNSADISLNAELDLPDEILEDDNIIHYKVLEKGSKRGGRLLTASNGYTFGVKKDLKKSTLWTCSVRSAKIRCHATVSQVGDVFRAGIQNHIHPADLELPIYKEVAAKVKQQVADNPQVRAMDVVTAIITRDIPVDLHFLAPKQMQMKRTANKHRLANRSSQTNQKFDYKLVYSSSKSCQYSTLLPDTNLQFFHIDNFMNVNVPFQEEDHFIKTQITEIKEQFKSTRRDQEKDLLFICVYCHMMGYDVNFAKVKALMMLSGSIEAMDSKIGWVTANLLITRNDDTSILATSSMVKNLLSPNLLEVCNVMATVAHFTMPHIIDIVLPYLQETQNHPRSLVRAKAVMCIYMYYLQVPELFLYEEDSFYKSLCDPDPSVMAAACHIFHELVKQIIERKLPSTSEYHSIPSPWLQIKILKILALLGADNQRESEMIYPVLQAVFERTGIKDKMCFAICYECIQTSTSIYPNQELLQTATQAVGNFLRAKDLTLKYIGIKALTGLVKVSQEFALQYQMIVVELLDDPDETIQRKTLVLLYNMTNSVNVQPVCDKLLQHMINSSDPFHKEDLLHKIIELSQKFFKPEVWFVDILFKVLQICPSSSSSMVMNKVISTLREGITKNTEFCQHLVKKSVECLFREDLLEDMVKLASWIIGQEAELLKNMPKDKLMALFTKQLSRQHITVMTKLWLTNALMNLVTSNVLMTDTIAEPVEQLVKTVDDVIIVEKLQELVRISNLKPEISKPKIEKMDFTLSFLDNFVSKSLKNAAQPYRPKNMRSKQTQQEQGVTELFKGIQNQGKVDILSRLGEDVASSGGTSLTASDSVSKLPTVKKVWGKEGRIVDTKETEKEEEDHITEVDRNRQQMVSALFGGITPGQVEKTVELEADPFFTEEDNFDIKTAQQSTNMDTGGWRQLHQSSVENSPNKNISSNNVKLLDDLSLSETQYSENYTGEAFDAEMTHSKPHIDNDSFDKHLSDTDLLPSGGGGSLYEDFIEDV</sequence>
<dbReference type="GO" id="GO:0012505">
    <property type="term" value="C:endomembrane system"/>
    <property type="evidence" value="ECO:0007669"/>
    <property type="project" value="UniProtKB-SubCell"/>
</dbReference>
<gene>
    <name evidence="6" type="ORF">MEDL_36432</name>
</gene>
<dbReference type="GO" id="GO:0006886">
    <property type="term" value="P:intracellular protein transport"/>
    <property type="evidence" value="ECO:0007669"/>
    <property type="project" value="InterPro"/>
</dbReference>
<comment type="caution">
    <text evidence="6">The sequence shown here is derived from an EMBL/GenBank/DDBJ whole genome shotgun (WGS) entry which is preliminary data.</text>
</comment>
<dbReference type="InterPro" id="IPR013083">
    <property type="entry name" value="Znf_RING/FYVE/PHD"/>
</dbReference>
<dbReference type="Gene3D" id="3.30.40.10">
    <property type="entry name" value="Zinc/RING finger domain, C3HC4 (zinc finger)"/>
    <property type="match status" value="1"/>
</dbReference>
<keyword evidence="7" id="KW-1185">Reference proteome</keyword>
<evidence type="ECO:0000256" key="3">
    <source>
        <dbReference type="ARBA" id="ARBA00022927"/>
    </source>
</evidence>
<dbReference type="InterPro" id="IPR002553">
    <property type="entry name" value="Clathrin/coatomer_adapt-like_N"/>
</dbReference>
<evidence type="ECO:0000313" key="6">
    <source>
        <dbReference type="EMBL" id="CAG2223171.1"/>
    </source>
</evidence>
<accession>A0A8S3SU62</accession>
<dbReference type="SUPFAM" id="SSF48371">
    <property type="entry name" value="ARM repeat"/>
    <property type="match status" value="1"/>
</dbReference>
<evidence type="ECO:0000256" key="2">
    <source>
        <dbReference type="ARBA" id="ARBA00022448"/>
    </source>
</evidence>
<comment type="subcellular location">
    <subcellularLocation>
        <location evidence="1">Endomembrane system</location>
    </subcellularLocation>
</comment>
<dbReference type="AlphaFoldDB" id="A0A8S3SU62"/>
<keyword evidence="4" id="KW-0472">Membrane</keyword>
<dbReference type="EMBL" id="CAJPWZ010001775">
    <property type="protein sequence ID" value="CAG2223171.1"/>
    <property type="molecule type" value="Genomic_DNA"/>
</dbReference>
<protein>
    <submittedName>
        <fullName evidence="6">AP4E1</fullName>
    </submittedName>
</protein>
<evidence type="ECO:0000256" key="4">
    <source>
        <dbReference type="ARBA" id="ARBA00023136"/>
    </source>
</evidence>
<dbReference type="GO" id="GO:0016192">
    <property type="term" value="P:vesicle-mediated transport"/>
    <property type="evidence" value="ECO:0007669"/>
    <property type="project" value="InterPro"/>
</dbReference>
<organism evidence="6 7">
    <name type="scientific">Mytilus edulis</name>
    <name type="common">Blue mussel</name>
    <dbReference type="NCBI Taxonomy" id="6550"/>
    <lineage>
        <taxon>Eukaryota</taxon>
        <taxon>Metazoa</taxon>
        <taxon>Spiralia</taxon>
        <taxon>Lophotrochozoa</taxon>
        <taxon>Mollusca</taxon>
        <taxon>Bivalvia</taxon>
        <taxon>Autobranchia</taxon>
        <taxon>Pteriomorphia</taxon>
        <taxon>Mytilida</taxon>
        <taxon>Mytiloidea</taxon>
        <taxon>Mytilidae</taxon>
        <taxon>Mytilinae</taxon>
        <taxon>Mytilus</taxon>
    </lineage>
</organism>
<dbReference type="InterPro" id="IPR050840">
    <property type="entry name" value="Adaptor_Complx_Large_Subunit"/>
</dbReference>
<dbReference type="PANTHER" id="PTHR22780">
    <property type="entry name" value="ADAPTIN, ALPHA/GAMMA/EPSILON"/>
    <property type="match status" value="1"/>
</dbReference>
<dbReference type="OrthoDB" id="29308at2759"/>
<name>A0A8S3SU62_MYTED</name>